<dbReference type="Pfam" id="PF02597">
    <property type="entry name" value="ThiS"/>
    <property type="match status" value="1"/>
</dbReference>
<dbReference type="InterPro" id="IPR003749">
    <property type="entry name" value="ThiS/MoaD-like"/>
</dbReference>
<dbReference type="InterPro" id="IPR012675">
    <property type="entry name" value="Beta-grasp_dom_sf"/>
</dbReference>
<dbReference type="RefSeq" id="WP_024776232.1">
    <property type="nucleotide sequence ID" value="NZ_CP054051.1"/>
</dbReference>
<dbReference type="Proteomes" id="UP000305417">
    <property type="component" value="Unassembled WGS sequence"/>
</dbReference>
<dbReference type="SUPFAM" id="SSF54285">
    <property type="entry name" value="MoaD/ThiS"/>
    <property type="match status" value="1"/>
</dbReference>
<dbReference type="PANTHER" id="PTHR38031">
    <property type="entry name" value="SULFUR CARRIER PROTEIN SLR0821-RELATED"/>
    <property type="match status" value="1"/>
</dbReference>
<reference evidence="1 4" key="2">
    <citation type="submission" date="2020-05" db="EMBL/GenBank/DDBJ databases">
        <title>Complete genome sequencing of Campylobacter and Arcobacter type strains.</title>
        <authorList>
            <person name="Miller W.G."/>
            <person name="Yee E."/>
        </authorList>
    </citation>
    <scope>NUCLEOTIDE SEQUENCE [LARGE SCALE GENOMIC DNA]</scope>
    <source>
        <strain evidence="1 4">LMG 21996</strain>
    </source>
</reference>
<evidence type="ECO:0000313" key="1">
    <source>
        <dbReference type="EMBL" id="QKJ26212.1"/>
    </source>
</evidence>
<dbReference type="OrthoDB" id="9156098at2"/>
<dbReference type="EMBL" id="VBUC01000018">
    <property type="protein sequence ID" value="TLS97838.1"/>
    <property type="molecule type" value="Genomic_DNA"/>
</dbReference>
<protein>
    <submittedName>
        <fullName evidence="1 2">ThiS family protein</fullName>
    </submittedName>
</protein>
<organism evidence="1 4">
    <name type="scientific">Aliarcobacter cibarius</name>
    <dbReference type="NCBI Taxonomy" id="255507"/>
    <lineage>
        <taxon>Bacteria</taxon>
        <taxon>Pseudomonadati</taxon>
        <taxon>Campylobacterota</taxon>
        <taxon>Epsilonproteobacteria</taxon>
        <taxon>Campylobacterales</taxon>
        <taxon>Arcobacteraceae</taxon>
        <taxon>Aliarcobacter</taxon>
    </lineage>
</organism>
<dbReference type="InterPro" id="IPR052045">
    <property type="entry name" value="Sulfur_Carrier/Prot_Modifier"/>
</dbReference>
<dbReference type="KEGG" id="acib:ACBT_0230"/>
<evidence type="ECO:0000313" key="4">
    <source>
        <dbReference type="Proteomes" id="UP000509513"/>
    </source>
</evidence>
<reference evidence="2 3" key="1">
    <citation type="submission" date="2019-05" db="EMBL/GenBank/DDBJ databases">
        <title>Arcobacter cibarius and Arcobacter thereius providing challenges in identification an antibiotic susceptibility and Quinolone resistance.</title>
        <authorList>
            <person name="Busch A."/>
            <person name="Hanel I."/>
            <person name="Hotzel H."/>
            <person name="Tomaso H."/>
        </authorList>
    </citation>
    <scope>NUCLEOTIDE SEQUENCE [LARGE SCALE GENOMIC DNA]</scope>
    <source>
        <strain evidence="2 3">16CS0831-2</strain>
    </source>
</reference>
<proteinExistence type="predicted"/>
<dbReference type="AlphaFoldDB" id="A0A7L5JM17"/>
<dbReference type="Proteomes" id="UP000509513">
    <property type="component" value="Chromosome"/>
</dbReference>
<dbReference type="InterPro" id="IPR016155">
    <property type="entry name" value="Mopterin_synth/thiamin_S_b"/>
</dbReference>
<name>A0A7L5JM17_9BACT</name>
<dbReference type="Gene3D" id="3.10.20.30">
    <property type="match status" value="1"/>
</dbReference>
<dbReference type="PANTHER" id="PTHR38031:SF1">
    <property type="entry name" value="SULFUR CARRIER PROTEIN CYSO"/>
    <property type="match status" value="1"/>
</dbReference>
<evidence type="ECO:0000313" key="3">
    <source>
        <dbReference type="Proteomes" id="UP000305417"/>
    </source>
</evidence>
<sequence>MAIVYIPTALRLFTDGTSEINLKGESVAEVITSLVDTYSDLKTHLFTNDGKLRSFVNIYLNEEDIRHLDNLNTKTSENDKILLVPSIAGGI</sequence>
<evidence type="ECO:0000313" key="2">
    <source>
        <dbReference type="EMBL" id="TLS97838.1"/>
    </source>
</evidence>
<accession>A0A7L5JM17</accession>
<gene>
    <name evidence="1" type="ORF">ACBT_0230</name>
    <name evidence="2" type="ORF">FE247_07885</name>
</gene>
<dbReference type="EMBL" id="CP054051">
    <property type="protein sequence ID" value="QKJ26212.1"/>
    <property type="molecule type" value="Genomic_DNA"/>
</dbReference>
<keyword evidence="3" id="KW-1185">Reference proteome</keyword>